<evidence type="ECO:0000313" key="10">
    <source>
        <dbReference type="EMBL" id="EEN59678.1"/>
    </source>
</evidence>
<reference evidence="10" key="1">
    <citation type="journal article" date="2008" name="Nature">
        <title>The amphioxus genome and the evolution of the chordate karyotype.</title>
        <authorList>
            <consortium name="US DOE Joint Genome Institute (JGI-PGF)"/>
            <person name="Putnam N.H."/>
            <person name="Butts T."/>
            <person name="Ferrier D.E.K."/>
            <person name="Furlong R.F."/>
            <person name="Hellsten U."/>
            <person name="Kawashima T."/>
            <person name="Robinson-Rechavi M."/>
            <person name="Shoguchi E."/>
            <person name="Terry A."/>
            <person name="Yu J.-K."/>
            <person name="Benito-Gutierrez E.L."/>
            <person name="Dubchak I."/>
            <person name="Garcia-Fernandez J."/>
            <person name="Gibson-Brown J.J."/>
            <person name="Grigoriev I.V."/>
            <person name="Horton A.C."/>
            <person name="de Jong P.J."/>
            <person name="Jurka J."/>
            <person name="Kapitonov V.V."/>
            <person name="Kohara Y."/>
            <person name="Kuroki Y."/>
            <person name="Lindquist E."/>
            <person name="Lucas S."/>
            <person name="Osoegawa K."/>
            <person name="Pennacchio L.A."/>
            <person name="Salamov A.A."/>
            <person name="Satou Y."/>
            <person name="Sauka-Spengler T."/>
            <person name="Schmutz J."/>
            <person name="Shin-I T."/>
            <person name="Toyoda A."/>
            <person name="Bronner-Fraser M."/>
            <person name="Fujiyama A."/>
            <person name="Holland L.Z."/>
            <person name="Holland P.W.H."/>
            <person name="Satoh N."/>
            <person name="Rokhsar D.S."/>
        </authorList>
    </citation>
    <scope>NUCLEOTIDE SEQUENCE [LARGE SCALE GENOMIC DNA]</scope>
    <source>
        <strain evidence="10">S238N-H82</strain>
        <tissue evidence="10">Testes</tissue>
    </source>
</reference>
<feature type="compositionally biased region" description="Low complexity" evidence="7">
    <location>
        <begin position="174"/>
        <end position="194"/>
    </location>
</feature>
<dbReference type="InterPro" id="IPR022764">
    <property type="entry name" value="Peptidase_S54_rhomboid_dom"/>
</dbReference>
<accession>C3YJ16</accession>
<dbReference type="Gene3D" id="1.20.1540.10">
    <property type="entry name" value="Rhomboid-like"/>
    <property type="match status" value="1"/>
</dbReference>
<dbReference type="STRING" id="7739.C3YJ16"/>
<dbReference type="Pfam" id="PF01694">
    <property type="entry name" value="Rhomboid"/>
    <property type="match status" value="1"/>
</dbReference>
<feature type="transmembrane region" description="Helical" evidence="8">
    <location>
        <begin position="311"/>
        <end position="339"/>
    </location>
</feature>
<keyword evidence="3 8" id="KW-0812">Transmembrane</keyword>
<dbReference type="InterPro" id="IPR035952">
    <property type="entry name" value="Rhomboid-like_sf"/>
</dbReference>
<feature type="transmembrane region" description="Helical" evidence="8">
    <location>
        <begin position="480"/>
        <end position="502"/>
    </location>
</feature>
<evidence type="ECO:0000259" key="9">
    <source>
        <dbReference type="Pfam" id="PF01694"/>
    </source>
</evidence>
<comment type="similarity">
    <text evidence="2">Belongs to the peptidase S54 family.</text>
</comment>
<keyword evidence="5 8" id="KW-1133">Transmembrane helix</keyword>
<feature type="compositionally biased region" description="Polar residues" evidence="7">
    <location>
        <begin position="105"/>
        <end position="116"/>
    </location>
</feature>
<dbReference type="PANTHER" id="PTHR45965:SF3">
    <property type="entry name" value="INACTIVE RHOMBOID PROTEIN 1"/>
    <property type="match status" value="1"/>
</dbReference>
<comment type="subcellular location">
    <subcellularLocation>
        <location evidence="1">Endoplasmic reticulum membrane</location>
        <topology evidence="1">Multi-pass membrane protein</topology>
    </subcellularLocation>
</comment>
<sequence>MNQATDRREGNQRGSKSAAALRTWSQNSLHKARSVLSDIGGYLAITEEGARLGEWRERLQRSASQQFDLSVPLGCCELPTRDLAGTTTQTECDTLTGGHPGSVDPGTSSAVKSDVSSPVAEPEVSPTVAVVEPSEDVLSEAAPSLTKFSPVAVVEPSEDLLSEAAPSLAKPGLSSSSSEQVPSTSAAPVPAPRARSQRRRRKAASPIQPVTRRYMCQGCTGSWRATPCGSRLAGESATAAHIMRPCCYGIMGKCKLTTLQHCTFLNGVFSTSREEHCSKVNCLAQTCGPGDLSSDSAQPYQPRPSALTSQWWRWLLSPWLHAGLIHLLLVVTVQCIVGVRIERMVGGVRLAIIYLICGAGGNLMKNIYLTVSTKSFLLNPMQTGAVFSPYTPQMGGAAAACGLLGCACVELLQAWRLVPRALCKLLTLLTVLTVLFMAGTLPLVDNWAQLGGFVFGLLSALVFLPYIVLGRWDARRKRCLVVLGFVMLVLMYAVLLMMFYYVQGDFCPACKHFNCIPYTTDACHQPEDNYP</sequence>
<evidence type="ECO:0000256" key="1">
    <source>
        <dbReference type="ARBA" id="ARBA00004477"/>
    </source>
</evidence>
<dbReference type="PANTHER" id="PTHR45965">
    <property type="entry name" value="INACTIVE RHOMBOID PROTEIN"/>
    <property type="match status" value="1"/>
</dbReference>
<feature type="compositionally biased region" description="Basic and acidic residues" evidence="7">
    <location>
        <begin position="1"/>
        <end position="11"/>
    </location>
</feature>
<feature type="region of interest" description="Disordered" evidence="7">
    <location>
        <begin position="1"/>
        <end position="24"/>
    </location>
</feature>
<feature type="region of interest" description="Disordered" evidence="7">
    <location>
        <begin position="163"/>
        <end position="207"/>
    </location>
</feature>
<dbReference type="AlphaFoldDB" id="C3YJ16"/>
<gene>
    <name evidence="10" type="ORF">BRAFLDRAFT_128681</name>
</gene>
<feature type="transmembrane region" description="Helical" evidence="8">
    <location>
        <begin position="351"/>
        <end position="371"/>
    </location>
</feature>
<proteinExistence type="inferred from homology"/>
<dbReference type="GO" id="GO:0004252">
    <property type="term" value="F:serine-type endopeptidase activity"/>
    <property type="evidence" value="ECO:0007669"/>
    <property type="project" value="InterPro"/>
</dbReference>
<evidence type="ECO:0000256" key="6">
    <source>
        <dbReference type="ARBA" id="ARBA00023136"/>
    </source>
</evidence>
<organism>
    <name type="scientific">Branchiostoma floridae</name>
    <name type="common">Florida lancelet</name>
    <name type="synonym">Amphioxus</name>
    <dbReference type="NCBI Taxonomy" id="7739"/>
    <lineage>
        <taxon>Eukaryota</taxon>
        <taxon>Metazoa</taxon>
        <taxon>Chordata</taxon>
        <taxon>Cephalochordata</taxon>
        <taxon>Leptocardii</taxon>
        <taxon>Amphioxiformes</taxon>
        <taxon>Branchiostomatidae</taxon>
        <taxon>Branchiostoma</taxon>
    </lineage>
</organism>
<feature type="transmembrane region" description="Helical" evidence="8">
    <location>
        <begin position="450"/>
        <end position="468"/>
    </location>
</feature>
<evidence type="ECO:0000256" key="2">
    <source>
        <dbReference type="ARBA" id="ARBA00009045"/>
    </source>
</evidence>
<evidence type="ECO:0000256" key="7">
    <source>
        <dbReference type="SAM" id="MobiDB-lite"/>
    </source>
</evidence>
<protein>
    <recommendedName>
        <fullName evidence="9">Peptidase S54 rhomboid domain-containing protein</fullName>
    </recommendedName>
</protein>
<dbReference type="GO" id="GO:0005789">
    <property type="term" value="C:endoplasmic reticulum membrane"/>
    <property type="evidence" value="ECO:0007669"/>
    <property type="project" value="UniProtKB-SubCell"/>
</dbReference>
<name>C3YJ16_BRAFL</name>
<evidence type="ECO:0000256" key="8">
    <source>
        <dbReference type="SAM" id="Phobius"/>
    </source>
</evidence>
<keyword evidence="6 8" id="KW-0472">Membrane</keyword>
<evidence type="ECO:0000256" key="3">
    <source>
        <dbReference type="ARBA" id="ARBA00022692"/>
    </source>
</evidence>
<feature type="region of interest" description="Disordered" evidence="7">
    <location>
        <begin position="92"/>
        <end position="127"/>
    </location>
</feature>
<dbReference type="SUPFAM" id="SSF144091">
    <property type="entry name" value="Rhomboid-like"/>
    <property type="match status" value="1"/>
</dbReference>
<evidence type="ECO:0000256" key="5">
    <source>
        <dbReference type="ARBA" id="ARBA00022989"/>
    </source>
</evidence>
<feature type="transmembrane region" description="Helical" evidence="8">
    <location>
        <begin position="391"/>
        <end position="413"/>
    </location>
</feature>
<dbReference type="eggNOG" id="KOG2290">
    <property type="taxonomic scope" value="Eukaryota"/>
</dbReference>
<dbReference type="EMBL" id="GG666517">
    <property type="protein sequence ID" value="EEN59678.1"/>
    <property type="molecule type" value="Genomic_DNA"/>
</dbReference>
<keyword evidence="4" id="KW-0256">Endoplasmic reticulum</keyword>
<dbReference type="InParanoid" id="C3YJ16"/>
<dbReference type="InterPro" id="IPR051512">
    <property type="entry name" value="Inactive_Rhomboid"/>
</dbReference>
<feature type="domain" description="Peptidase S54 rhomboid" evidence="9">
    <location>
        <begin position="309"/>
        <end position="464"/>
    </location>
</feature>
<evidence type="ECO:0000256" key="4">
    <source>
        <dbReference type="ARBA" id="ARBA00022824"/>
    </source>
</evidence>
<feature type="transmembrane region" description="Helical" evidence="8">
    <location>
        <begin position="425"/>
        <end position="444"/>
    </location>
</feature>